<organism evidence="2 3">
    <name type="scientific">Parnassius mnemosyne</name>
    <name type="common">clouded apollo</name>
    <dbReference type="NCBI Taxonomy" id="213953"/>
    <lineage>
        <taxon>Eukaryota</taxon>
        <taxon>Metazoa</taxon>
        <taxon>Ecdysozoa</taxon>
        <taxon>Arthropoda</taxon>
        <taxon>Hexapoda</taxon>
        <taxon>Insecta</taxon>
        <taxon>Pterygota</taxon>
        <taxon>Neoptera</taxon>
        <taxon>Endopterygota</taxon>
        <taxon>Lepidoptera</taxon>
        <taxon>Glossata</taxon>
        <taxon>Ditrysia</taxon>
        <taxon>Papilionoidea</taxon>
        <taxon>Papilionidae</taxon>
        <taxon>Parnassiinae</taxon>
        <taxon>Parnassini</taxon>
        <taxon>Parnassius</taxon>
        <taxon>Driopa</taxon>
    </lineage>
</organism>
<dbReference type="InterPro" id="IPR008906">
    <property type="entry name" value="HATC_C_dom"/>
</dbReference>
<dbReference type="Pfam" id="PF05699">
    <property type="entry name" value="Dimer_Tnp_hAT"/>
    <property type="match status" value="1"/>
</dbReference>
<dbReference type="PANTHER" id="PTHR46289:SF14">
    <property type="entry name" value="DUF4371 DOMAIN-CONTAINING PROTEIN"/>
    <property type="match status" value="1"/>
</dbReference>
<dbReference type="PANTHER" id="PTHR46289">
    <property type="entry name" value="52 KDA REPRESSOR OF THE INHIBITOR OF THE PROTEIN KINASE-LIKE PROTEIN-RELATED"/>
    <property type="match status" value="1"/>
</dbReference>
<proteinExistence type="predicted"/>
<accession>A0AAV1L561</accession>
<name>A0AAV1L561_9NEOP</name>
<dbReference type="GO" id="GO:0046983">
    <property type="term" value="F:protein dimerization activity"/>
    <property type="evidence" value="ECO:0007669"/>
    <property type="project" value="InterPro"/>
</dbReference>
<feature type="domain" description="HAT C-terminal dimerisation" evidence="1">
    <location>
        <begin position="224"/>
        <end position="280"/>
    </location>
</feature>
<dbReference type="EMBL" id="CAVLGL010000083">
    <property type="protein sequence ID" value="CAK1589147.1"/>
    <property type="molecule type" value="Genomic_DNA"/>
</dbReference>
<gene>
    <name evidence="2" type="ORF">PARMNEM_LOCUS9689</name>
</gene>
<evidence type="ECO:0000259" key="1">
    <source>
        <dbReference type="Pfam" id="PF05699"/>
    </source>
</evidence>
<sequence length="304" mass="35015">MEKISAWQDNKTANDAHCLLQTLRSSDFIISSICLSDVLGTTVSLSRILQSNSIDLKKATDAINYTLSVLQNKRENVDVIYRQLFEEAKEVAEQLDVEIKCPRIVSKQIHRANNQPAQSAEEYFRRAIYIPLLDSKISDLQDRLSPDVLNLFQLSVFMPKSEYSNEDIETVKQLATDYTLLLDNTPVSVIVNEYRLWMVKWQAWQRSQDIPQSISDLILNCDIDMYSNIRKFLCIMATLPVSVATAERSFSTLRRIKSWLRSSMVEDRLTGLALLHVHKNVPIDVNDVITRFGRTRKRKIDFVI</sequence>
<protein>
    <recommendedName>
        <fullName evidence="1">HAT C-terminal dimerisation domain-containing protein</fullName>
    </recommendedName>
</protein>
<dbReference type="AlphaFoldDB" id="A0AAV1L561"/>
<comment type="caution">
    <text evidence="2">The sequence shown here is derived from an EMBL/GenBank/DDBJ whole genome shotgun (WGS) entry which is preliminary data.</text>
</comment>
<evidence type="ECO:0000313" key="2">
    <source>
        <dbReference type="EMBL" id="CAK1589147.1"/>
    </source>
</evidence>
<evidence type="ECO:0000313" key="3">
    <source>
        <dbReference type="Proteomes" id="UP001314205"/>
    </source>
</evidence>
<reference evidence="2 3" key="1">
    <citation type="submission" date="2023-11" db="EMBL/GenBank/DDBJ databases">
        <authorList>
            <person name="Hedman E."/>
            <person name="Englund M."/>
            <person name="Stromberg M."/>
            <person name="Nyberg Akerstrom W."/>
            <person name="Nylinder S."/>
            <person name="Jareborg N."/>
            <person name="Kallberg Y."/>
            <person name="Kronander E."/>
        </authorList>
    </citation>
    <scope>NUCLEOTIDE SEQUENCE [LARGE SCALE GENOMIC DNA]</scope>
</reference>
<dbReference type="Proteomes" id="UP001314205">
    <property type="component" value="Unassembled WGS sequence"/>
</dbReference>
<dbReference type="InterPro" id="IPR052958">
    <property type="entry name" value="IFN-induced_PKR_regulator"/>
</dbReference>
<keyword evidence="3" id="KW-1185">Reference proteome</keyword>